<sequence length="132" mass="14864">MDTDYGQWSHWINLPDGSSDWVWREEAIADLLAGHEQGALFVAGCKSNQGKFYPQFDHVVLLSAPAEVLLARVIARTNNPYGKRPEERDAILENLRVVEPLLRATATMEIDARAPIAQVVRQLERLAELRSV</sequence>
<gene>
    <name evidence="1" type="ORF">ACFY05_10365</name>
</gene>
<dbReference type="RefSeq" id="WP_387341629.1">
    <property type="nucleotide sequence ID" value="NZ_JBIAXI010000005.1"/>
</dbReference>
<organism evidence="1 2">
    <name type="scientific">Microtetraspora fusca</name>
    <dbReference type="NCBI Taxonomy" id="1997"/>
    <lineage>
        <taxon>Bacteria</taxon>
        <taxon>Bacillati</taxon>
        <taxon>Actinomycetota</taxon>
        <taxon>Actinomycetes</taxon>
        <taxon>Streptosporangiales</taxon>
        <taxon>Streptosporangiaceae</taxon>
        <taxon>Microtetraspora</taxon>
    </lineage>
</organism>
<reference evidence="1 2" key="1">
    <citation type="submission" date="2024-10" db="EMBL/GenBank/DDBJ databases">
        <title>The Natural Products Discovery Center: Release of the First 8490 Sequenced Strains for Exploring Actinobacteria Biosynthetic Diversity.</title>
        <authorList>
            <person name="Kalkreuter E."/>
            <person name="Kautsar S.A."/>
            <person name="Yang D."/>
            <person name="Bader C.D."/>
            <person name="Teijaro C.N."/>
            <person name="Fluegel L."/>
            <person name="Davis C.M."/>
            <person name="Simpson J.R."/>
            <person name="Lauterbach L."/>
            <person name="Steele A.D."/>
            <person name="Gui C."/>
            <person name="Meng S."/>
            <person name="Li G."/>
            <person name="Viehrig K."/>
            <person name="Ye F."/>
            <person name="Su P."/>
            <person name="Kiefer A.F."/>
            <person name="Nichols A."/>
            <person name="Cepeda A.J."/>
            <person name="Yan W."/>
            <person name="Fan B."/>
            <person name="Jiang Y."/>
            <person name="Adhikari A."/>
            <person name="Zheng C.-J."/>
            <person name="Schuster L."/>
            <person name="Cowan T.M."/>
            <person name="Smanski M.J."/>
            <person name="Chevrette M.G."/>
            <person name="De Carvalho L.P.S."/>
            <person name="Shen B."/>
        </authorList>
    </citation>
    <scope>NUCLEOTIDE SEQUENCE [LARGE SCALE GENOMIC DNA]</scope>
    <source>
        <strain evidence="1 2">NPDC001281</strain>
    </source>
</reference>
<evidence type="ECO:0008006" key="3">
    <source>
        <dbReference type="Google" id="ProtNLM"/>
    </source>
</evidence>
<accession>A0ABW6V242</accession>
<evidence type="ECO:0000313" key="2">
    <source>
        <dbReference type="Proteomes" id="UP001602119"/>
    </source>
</evidence>
<proteinExistence type="predicted"/>
<dbReference type="Gene3D" id="3.40.50.300">
    <property type="entry name" value="P-loop containing nucleotide triphosphate hydrolases"/>
    <property type="match status" value="1"/>
</dbReference>
<dbReference type="SUPFAM" id="SSF52540">
    <property type="entry name" value="P-loop containing nucleoside triphosphate hydrolases"/>
    <property type="match status" value="1"/>
</dbReference>
<dbReference type="Proteomes" id="UP001602119">
    <property type="component" value="Unassembled WGS sequence"/>
</dbReference>
<dbReference type="InterPro" id="IPR027417">
    <property type="entry name" value="P-loop_NTPase"/>
</dbReference>
<protein>
    <recommendedName>
        <fullName evidence="3">Shikimate kinase</fullName>
    </recommendedName>
</protein>
<evidence type="ECO:0000313" key="1">
    <source>
        <dbReference type="EMBL" id="MFF4773250.1"/>
    </source>
</evidence>
<dbReference type="EMBL" id="JBIAXI010000005">
    <property type="protein sequence ID" value="MFF4773250.1"/>
    <property type="molecule type" value="Genomic_DNA"/>
</dbReference>
<keyword evidence="2" id="KW-1185">Reference proteome</keyword>
<name>A0ABW6V242_MICFU</name>
<comment type="caution">
    <text evidence="1">The sequence shown here is derived from an EMBL/GenBank/DDBJ whole genome shotgun (WGS) entry which is preliminary data.</text>
</comment>